<keyword evidence="3" id="KW-0716">Sensory transduction</keyword>
<dbReference type="EMBL" id="MT671068">
    <property type="protein sequence ID" value="QNL15072.1"/>
    <property type="molecule type" value="mRNA"/>
</dbReference>
<evidence type="ECO:0000256" key="5">
    <source>
        <dbReference type="ARBA" id="ARBA00022725"/>
    </source>
</evidence>
<evidence type="ECO:0000256" key="7">
    <source>
        <dbReference type="ARBA" id="ARBA00023136"/>
    </source>
</evidence>
<evidence type="ECO:0000256" key="4">
    <source>
        <dbReference type="ARBA" id="ARBA00022692"/>
    </source>
</evidence>
<evidence type="ECO:0000256" key="2">
    <source>
        <dbReference type="ARBA" id="ARBA00022475"/>
    </source>
</evidence>
<dbReference type="GO" id="GO:0004984">
    <property type="term" value="F:olfactory receptor activity"/>
    <property type="evidence" value="ECO:0007669"/>
    <property type="project" value="InterPro"/>
</dbReference>
<evidence type="ECO:0000256" key="10">
    <source>
        <dbReference type="SAM" id="Phobius"/>
    </source>
</evidence>
<comment type="subcellular location">
    <subcellularLocation>
        <location evidence="1">Cell membrane</location>
        <topology evidence="1">Multi-pass membrane protein</topology>
    </subcellularLocation>
</comment>
<organism evidence="11">
    <name type="scientific">Aulacocentrum confusum</name>
    <dbReference type="NCBI Taxonomy" id="2767324"/>
    <lineage>
        <taxon>Eukaryota</taxon>
        <taxon>Metazoa</taxon>
        <taxon>Ecdysozoa</taxon>
        <taxon>Arthropoda</taxon>
        <taxon>Hexapoda</taxon>
        <taxon>Insecta</taxon>
        <taxon>Pterygota</taxon>
        <taxon>Neoptera</taxon>
        <taxon>Endopterygota</taxon>
        <taxon>Hymenoptera</taxon>
        <taxon>Apocrita</taxon>
        <taxon>Ichneumonoidea</taxon>
        <taxon>Braconidae</taxon>
        <taxon>Macrocentrinae</taxon>
        <taxon>Aulacocentrum</taxon>
    </lineage>
</organism>
<name>A0A7G8Z9E7_9HYME</name>
<dbReference type="GO" id="GO:0005549">
    <property type="term" value="F:odorant binding"/>
    <property type="evidence" value="ECO:0007669"/>
    <property type="project" value="InterPro"/>
</dbReference>
<dbReference type="GO" id="GO:0007165">
    <property type="term" value="P:signal transduction"/>
    <property type="evidence" value="ECO:0007669"/>
    <property type="project" value="UniProtKB-KW"/>
</dbReference>
<keyword evidence="2" id="KW-1003">Cell membrane</keyword>
<evidence type="ECO:0000256" key="6">
    <source>
        <dbReference type="ARBA" id="ARBA00022989"/>
    </source>
</evidence>
<evidence type="ECO:0000256" key="8">
    <source>
        <dbReference type="ARBA" id="ARBA00023170"/>
    </source>
</evidence>
<keyword evidence="8 11" id="KW-0675">Receptor</keyword>
<keyword evidence="5" id="KW-0552">Olfaction</keyword>
<evidence type="ECO:0000256" key="1">
    <source>
        <dbReference type="ARBA" id="ARBA00004651"/>
    </source>
</evidence>
<keyword evidence="4 10" id="KW-0812">Transmembrane</keyword>
<dbReference type="InterPro" id="IPR004117">
    <property type="entry name" value="7tm6_olfct_rcpt"/>
</dbReference>
<dbReference type="PANTHER" id="PTHR21137">
    <property type="entry name" value="ODORANT RECEPTOR"/>
    <property type="match status" value="1"/>
</dbReference>
<keyword evidence="9" id="KW-0807">Transducer</keyword>
<evidence type="ECO:0000256" key="3">
    <source>
        <dbReference type="ARBA" id="ARBA00022606"/>
    </source>
</evidence>
<dbReference type="PANTHER" id="PTHR21137:SF35">
    <property type="entry name" value="ODORANT RECEPTOR 19A-RELATED"/>
    <property type="match status" value="1"/>
</dbReference>
<dbReference type="Pfam" id="PF02949">
    <property type="entry name" value="7tm_6"/>
    <property type="match status" value="1"/>
</dbReference>
<protein>
    <submittedName>
        <fullName evidence="11">Olfactory receptor 128</fullName>
    </submittedName>
</protein>
<keyword evidence="6 10" id="KW-1133">Transmembrane helix</keyword>
<accession>A0A7G8Z9E7</accession>
<evidence type="ECO:0000256" key="9">
    <source>
        <dbReference type="ARBA" id="ARBA00023224"/>
    </source>
</evidence>
<evidence type="ECO:0000313" key="11">
    <source>
        <dbReference type="EMBL" id="QNL15072.1"/>
    </source>
</evidence>
<dbReference type="GO" id="GO:0005886">
    <property type="term" value="C:plasma membrane"/>
    <property type="evidence" value="ECO:0007669"/>
    <property type="project" value="UniProtKB-SubCell"/>
</dbReference>
<proteinExistence type="evidence at transcript level"/>
<feature type="transmembrane region" description="Helical" evidence="10">
    <location>
        <begin position="12"/>
        <end position="35"/>
    </location>
</feature>
<gene>
    <name evidence="11" type="primary">OR128</name>
</gene>
<sequence>MEHYQMIENVFHINILMQMIMSLSSICSYCINILFQEEGAATYSAHLLGAIFQLWLYCWPIDRLWIEATEVAHAAYDFPWYDWPQRDQNLISIIIARSQRSAKFTAGKFVPVTLETFVSVLSTAMSFFTVLRQAI</sequence>
<dbReference type="AlphaFoldDB" id="A0A7G8Z9E7"/>
<keyword evidence="7 10" id="KW-0472">Membrane</keyword>
<reference evidence="11" key="1">
    <citation type="submission" date="2020-06" db="EMBL/GenBank/DDBJ databases">
        <authorList>
            <person name="Sheng S."/>
        </authorList>
    </citation>
    <scope>NUCLEOTIDE SEQUENCE</scope>
    <source>
        <tissue evidence="11">Antenna</tissue>
    </source>
</reference>